<dbReference type="GO" id="GO:0016787">
    <property type="term" value="F:hydrolase activity"/>
    <property type="evidence" value="ECO:0007669"/>
    <property type="project" value="UniProtKB-KW"/>
</dbReference>
<evidence type="ECO:0000259" key="2">
    <source>
        <dbReference type="Pfam" id="PF00144"/>
    </source>
</evidence>
<gene>
    <name evidence="3" type="ORF">YH63_014540</name>
</gene>
<evidence type="ECO:0000256" key="1">
    <source>
        <dbReference type="SAM" id="SignalP"/>
    </source>
</evidence>
<accession>A0A4U6BQ23</accession>
<evidence type="ECO:0000313" key="4">
    <source>
        <dbReference type="Proteomes" id="UP000034832"/>
    </source>
</evidence>
<feature type="chain" id="PRO_5020892030" evidence="1">
    <location>
        <begin position="26"/>
        <end position="427"/>
    </location>
</feature>
<proteinExistence type="predicted"/>
<dbReference type="AlphaFoldDB" id="A0A4U6BQ23"/>
<sequence>MFVSRHITASLVVAATLLAAQSAFADSVVRTQPIEAGLSPKGLARIGDYLKNQIATNKIPGAVMMIQRRGKVAYYETFGVRDPATKAPMTANTIFRIYSMSKPITTVAAMMLVEEGKLQLGDPVANFIPAFKDVKVGVEKKGEDGKTTLDLVPSRRPMTVQDLMRHTSGITYGFFGEGLVKKAYVDAKIFSEDVDNAGFADRIAKLPLAYQPGSTWDYSHSTDILGRVVEVVSGKSLYQFEKERILDPLGMKDTTFYVTDKAKQPLIAEPFPNDRKIGNDAEMNDPRIVRKWESGGGGMMSTIGDYARFARMIANGGTLDGKRYLSPKTIAYMGSNHIGPASGVVNGPYYLPGPGFGFGLGFAVRTEPGVSVMEGSAGEMNWSGAGGTTFWVDPKEDMFVVFMSQTVQHRGRHRIALKNLVYGAFEK</sequence>
<keyword evidence="4" id="KW-1185">Reference proteome</keyword>
<keyword evidence="1" id="KW-0732">Signal</keyword>
<dbReference type="PANTHER" id="PTHR43283:SF3">
    <property type="entry name" value="BETA-LACTAMASE FAMILY PROTEIN (AFU_ORTHOLOGUE AFUA_5G07500)"/>
    <property type="match status" value="1"/>
</dbReference>
<dbReference type="STRING" id="211460.YH63_04480"/>
<dbReference type="OrthoDB" id="9808046at2"/>
<protein>
    <submittedName>
        <fullName evidence="3">Serine hydrolase</fullName>
    </submittedName>
</protein>
<evidence type="ECO:0000313" key="3">
    <source>
        <dbReference type="EMBL" id="TKT72547.1"/>
    </source>
</evidence>
<dbReference type="Gene3D" id="3.40.710.10">
    <property type="entry name" value="DD-peptidase/beta-lactamase superfamily"/>
    <property type="match status" value="1"/>
</dbReference>
<dbReference type="Proteomes" id="UP000034832">
    <property type="component" value="Unassembled WGS sequence"/>
</dbReference>
<feature type="signal peptide" evidence="1">
    <location>
        <begin position="1"/>
        <end position="25"/>
    </location>
</feature>
<organism evidence="3 4">
    <name type="scientific">Afipia massiliensis</name>
    <dbReference type="NCBI Taxonomy" id="211460"/>
    <lineage>
        <taxon>Bacteria</taxon>
        <taxon>Pseudomonadati</taxon>
        <taxon>Pseudomonadota</taxon>
        <taxon>Alphaproteobacteria</taxon>
        <taxon>Hyphomicrobiales</taxon>
        <taxon>Nitrobacteraceae</taxon>
        <taxon>Afipia</taxon>
    </lineage>
</organism>
<feature type="domain" description="Beta-lactamase-related" evidence="2">
    <location>
        <begin position="50"/>
        <end position="410"/>
    </location>
</feature>
<dbReference type="EMBL" id="LBIA02000001">
    <property type="protein sequence ID" value="TKT72547.1"/>
    <property type="molecule type" value="Genomic_DNA"/>
</dbReference>
<dbReference type="Pfam" id="PF00144">
    <property type="entry name" value="Beta-lactamase"/>
    <property type="match status" value="1"/>
</dbReference>
<comment type="caution">
    <text evidence="3">The sequence shown here is derived from an EMBL/GenBank/DDBJ whole genome shotgun (WGS) entry which is preliminary data.</text>
</comment>
<name>A0A4U6BQ23_9BRAD</name>
<dbReference type="InterPro" id="IPR012338">
    <property type="entry name" value="Beta-lactam/transpept-like"/>
</dbReference>
<dbReference type="SUPFAM" id="SSF56601">
    <property type="entry name" value="beta-lactamase/transpeptidase-like"/>
    <property type="match status" value="1"/>
</dbReference>
<dbReference type="PANTHER" id="PTHR43283">
    <property type="entry name" value="BETA-LACTAMASE-RELATED"/>
    <property type="match status" value="1"/>
</dbReference>
<reference evidence="3" key="1">
    <citation type="submission" date="2019-04" db="EMBL/GenBank/DDBJ databases">
        <title>Whole genome sequencing of cave bacteria.</title>
        <authorList>
            <person name="Gan H.M."/>
            <person name="Barton H."/>
            <person name="Savka M.A."/>
        </authorList>
    </citation>
    <scope>NUCLEOTIDE SEQUENCE [LARGE SCALE GENOMIC DNA]</scope>
    <source>
        <strain evidence="3">LC387</strain>
    </source>
</reference>
<dbReference type="RefSeq" id="WP_046826977.1">
    <property type="nucleotide sequence ID" value="NZ_LBIA02000001.1"/>
</dbReference>
<keyword evidence="3" id="KW-0378">Hydrolase</keyword>
<dbReference type="InterPro" id="IPR050789">
    <property type="entry name" value="Diverse_Enzym_Activities"/>
</dbReference>
<dbReference type="InterPro" id="IPR001466">
    <property type="entry name" value="Beta-lactam-related"/>
</dbReference>